<dbReference type="Proteomes" id="UP001442494">
    <property type="component" value="Unassembled WGS sequence"/>
</dbReference>
<keyword evidence="3" id="KW-1185">Reference proteome</keyword>
<evidence type="ECO:0000313" key="3">
    <source>
        <dbReference type="Proteomes" id="UP001442494"/>
    </source>
</evidence>
<evidence type="ECO:0000313" key="2">
    <source>
        <dbReference type="EMBL" id="MEP0863641.1"/>
    </source>
</evidence>
<protein>
    <submittedName>
        <fullName evidence="2">MSCRAMM family adhesin SdrC</fullName>
    </submittedName>
</protein>
<dbReference type="RefSeq" id="WP_190418991.1">
    <property type="nucleotide sequence ID" value="NZ_JAMPKK010000005.1"/>
</dbReference>
<comment type="caution">
    <text evidence="2">The sequence shown here is derived from an EMBL/GenBank/DDBJ whole genome shotgun (WGS) entry which is preliminary data.</text>
</comment>
<gene>
    <name evidence="2" type="ORF">NDI37_04060</name>
</gene>
<accession>A0ABV0JJM8</accession>
<evidence type="ECO:0000256" key="1">
    <source>
        <dbReference type="SAM" id="SignalP"/>
    </source>
</evidence>
<proteinExistence type="predicted"/>
<sequence length="293" mass="30230">MYFRRTASVISLTALAVVGSGFAALAETSDFTPKTDAIATSPAENLEAAPLKSDQDPDFVEQKVDSVATQTELPENMQESTASAESNKAQIDIALNPEQTTINTDNVVKPEQIVDKTVLNSASALRAEPTKSQIPEATNNQTAAPEVAQVNVTPGRATRSGPSYIGVAGNIGFGGDTTLSEGAFAVISKIGITRTLSLRPAALIGDDVMFLIPVTVDFPTQGVQETRFSVAPYVGGGVAISTGDDSTIGALITGGVDVPLSSQFTATAAVNVGFVDETEVGLLVGVGYTFSGL</sequence>
<dbReference type="EMBL" id="JAMPKK010000005">
    <property type="protein sequence ID" value="MEP0863641.1"/>
    <property type="molecule type" value="Genomic_DNA"/>
</dbReference>
<keyword evidence="1" id="KW-0732">Signal</keyword>
<reference evidence="2 3" key="1">
    <citation type="submission" date="2022-04" db="EMBL/GenBank/DDBJ databases">
        <title>Positive selection, recombination, and allopatry shape intraspecific diversity of widespread and dominant cyanobacteria.</title>
        <authorList>
            <person name="Wei J."/>
            <person name="Shu W."/>
            <person name="Hu C."/>
        </authorList>
    </citation>
    <scope>NUCLEOTIDE SEQUENCE [LARGE SCALE GENOMIC DNA]</scope>
    <source>
        <strain evidence="2 3">GB2-A5</strain>
    </source>
</reference>
<feature type="chain" id="PRO_5046395845" evidence="1">
    <location>
        <begin position="24"/>
        <end position="293"/>
    </location>
</feature>
<organism evidence="2 3">
    <name type="scientific">Funiculus sociatus GB2-A5</name>
    <dbReference type="NCBI Taxonomy" id="2933946"/>
    <lineage>
        <taxon>Bacteria</taxon>
        <taxon>Bacillati</taxon>
        <taxon>Cyanobacteriota</taxon>
        <taxon>Cyanophyceae</taxon>
        <taxon>Coleofasciculales</taxon>
        <taxon>Coleofasciculaceae</taxon>
        <taxon>Funiculus</taxon>
    </lineage>
</organism>
<feature type="signal peptide" evidence="1">
    <location>
        <begin position="1"/>
        <end position="23"/>
    </location>
</feature>
<name>A0ABV0JJM8_9CYAN</name>